<reference evidence="2" key="1">
    <citation type="journal article" date="2021" name="Proc. Natl. Acad. Sci. U.S.A.">
        <title>A Catalog of Tens of Thousands of Viruses from Human Metagenomes Reveals Hidden Associations with Chronic Diseases.</title>
        <authorList>
            <person name="Tisza M.J."/>
            <person name="Buck C.B."/>
        </authorList>
    </citation>
    <scope>NUCLEOTIDE SEQUENCE</scope>
    <source>
        <strain evidence="2">CtFNZ2</strain>
    </source>
</reference>
<organism evidence="2">
    <name type="scientific">Siphoviridae sp. ctFNZ2</name>
    <dbReference type="NCBI Taxonomy" id="2823572"/>
    <lineage>
        <taxon>Viruses</taxon>
        <taxon>Duplodnaviria</taxon>
        <taxon>Heunggongvirae</taxon>
        <taxon>Uroviricota</taxon>
        <taxon>Caudoviricetes</taxon>
    </lineage>
</organism>
<dbReference type="EMBL" id="BK014663">
    <property type="protein sequence ID" value="DAD66821.1"/>
    <property type="molecule type" value="Genomic_DNA"/>
</dbReference>
<evidence type="ECO:0000259" key="1">
    <source>
        <dbReference type="Pfam" id="PF24032"/>
    </source>
</evidence>
<dbReference type="Pfam" id="PF24032">
    <property type="entry name" value="YQBQ"/>
    <property type="match status" value="1"/>
</dbReference>
<name>A0A8S5LA85_9CAUD</name>
<sequence length="322" mass="36816">MIQLFYQNNKTGDTWDIATIASTITFKTVRQGSAWSLEVEVYNSTKIEFEHGSPIAFKKDNKELFFGYLTKIKYSKDTKVTLTFHDQKKYLLRNINFVAKDKNVNQIVSAIAEDFSLKVGELKGSSAVLSPQLKEDKKALDIIQEAMDESLVQSGELLVLFDKFGELTLTTPKNLPIQYIIGNESFLTEFDYESSIEDSANIVRLVQENKKTKKREVYIYKDSYNIGAWGKLQYMKKVDEKATEGQIKQWGEMLLKLKNRPKETLSLSSDIGSTDFLAGHAVYIDVKDINKKGWYVIEEATHTFEDSKHSMEIKLFMAEGNS</sequence>
<dbReference type="SUPFAM" id="SSF69279">
    <property type="entry name" value="Phage tail proteins"/>
    <property type="match status" value="1"/>
</dbReference>
<accession>A0A8S5LA85</accession>
<proteinExistence type="predicted"/>
<protein>
    <submittedName>
        <fullName evidence="2">43 kDa tail protein</fullName>
    </submittedName>
</protein>
<dbReference type="InterPro" id="IPR056937">
    <property type="entry name" value="YqbQ/XkdQ"/>
</dbReference>
<evidence type="ECO:0000313" key="2">
    <source>
        <dbReference type="EMBL" id="DAD66821.1"/>
    </source>
</evidence>
<feature type="domain" description="YqbQ/XkdQ" evidence="1">
    <location>
        <begin position="24"/>
        <end position="315"/>
    </location>
</feature>